<proteinExistence type="predicted"/>
<dbReference type="Proteomes" id="UP000887116">
    <property type="component" value="Unassembled WGS sequence"/>
</dbReference>
<organism evidence="2 3">
    <name type="scientific">Trichonephila clavata</name>
    <name type="common">Joro spider</name>
    <name type="synonym">Nephila clavata</name>
    <dbReference type="NCBI Taxonomy" id="2740835"/>
    <lineage>
        <taxon>Eukaryota</taxon>
        <taxon>Metazoa</taxon>
        <taxon>Ecdysozoa</taxon>
        <taxon>Arthropoda</taxon>
        <taxon>Chelicerata</taxon>
        <taxon>Arachnida</taxon>
        <taxon>Araneae</taxon>
        <taxon>Araneomorphae</taxon>
        <taxon>Entelegynae</taxon>
        <taxon>Araneoidea</taxon>
        <taxon>Nephilidae</taxon>
        <taxon>Trichonephila</taxon>
    </lineage>
</organism>
<gene>
    <name evidence="2" type="ORF">TNCT_372971</name>
</gene>
<dbReference type="EMBL" id="BMAO01018715">
    <property type="protein sequence ID" value="GFR25484.1"/>
    <property type="molecule type" value="Genomic_DNA"/>
</dbReference>
<evidence type="ECO:0000313" key="2">
    <source>
        <dbReference type="EMBL" id="GFR25484.1"/>
    </source>
</evidence>
<keyword evidence="3" id="KW-1185">Reference proteome</keyword>
<evidence type="ECO:0000313" key="3">
    <source>
        <dbReference type="Proteomes" id="UP000887116"/>
    </source>
</evidence>
<reference evidence="2" key="1">
    <citation type="submission" date="2020-07" db="EMBL/GenBank/DDBJ databases">
        <title>Multicomponent nature underlies the extraordinary mechanical properties of spider dragline silk.</title>
        <authorList>
            <person name="Kono N."/>
            <person name="Nakamura H."/>
            <person name="Mori M."/>
            <person name="Yoshida Y."/>
            <person name="Ohtoshi R."/>
            <person name="Malay A.D."/>
            <person name="Moran D.A.P."/>
            <person name="Tomita M."/>
            <person name="Numata K."/>
            <person name="Arakawa K."/>
        </authorList>
    </citation>
    <scope>NUCLEOTIDE SEQUENCE</scope>
</reference>
<name>A0A8X6HKR8_TRICU</name>
<comment type="caution">
    <text evidence="2">The sequence shown here is derived from an EMBL/GenBank/DDBJ whole genome shotgun (WGS) entry which is preliminary data.</text>
</comment>
<sequence>MLFGIQDDANIPTTAPPSTDGGEQTPPTYKRTASLPHLHKHFPEFSIKNADCVGSLFLDPLKRFLFIWVLNVDLKIVNAKQVEGNTPEPVVFIMAFLLKFVIHRDFIITTFKST</sequence>
<feature type="region of interest" description="Disordered" evidence="1">
    <location>
        <begin position="1"/>
        <end position="30"/>
    </location>
</feature>
<dbReference type="AlphaFoldDB" id="A0A8X6HKR8"/>
<feature type="compositionally biased region" description="Polar residues" evidence="1">
    <location>
        <begin position="11"/>
        <end position="27"/>
    </location>
</feature>
<accession>A0A8X6HKR8</accession>
<protein>
    <submittedName>
        <fullName evidence="2">Uncharacterized protein</fullName>
    </submittedName>
</protein>
<evidence type="ECO:0000256" key="1">
    <source>
        <dbReference type="SAM" id="MobiDB-lite"/>
    </source>
</evidence>